<protein>
    <submittedName>
        <fullName evidence="2">DNA-binding protein YbaB</fullName>
    </submittedName>
</protein>
<dbReference type="Proteomes" id="UP000533598">
    <property type="component" value="Unassembled WGS sequence"/>
</dbReference>
<dbReference type="InterPro" id="IPR004401">
    <property type="entry name" value="YbaB/EbfC"/>
</dbReference>
<name>A0A7W7FY76_9PSEU</name>
<keyword evidence="1" id="KW-0175">Coiled coil</keyword>
<dbReference type="InterPro" id="IPR036894">
    <property type="entry name" value="YbaB-like_sf"/>
</dbReference>
<comment type="caution">
    <text evidence="2">The sequence shown here is derived from an EMBL/GenBank/DDBJ whole genome shotgun (WGS) entry which is preliminary data.</text>
</comment>
<dbReference type="Gene3D" id="3.30.1310.10">
    <property type="entry name" value="Nucleoid-associated protein YbaB-like domain"/>
    <property type="match status" value="1"/>
</dbReference>
<organism evidence="2 3">
    <name type="scientific">Crossiella cryophila</name>
    <dbReference type="NCBI Taxonomy" id="43355"/>
    <lineage>
        <taxon>Bacteria</taxon>
        <taxon>Bacillati</taxon>
        <taxon>Actinomycetota</taxon>
        <taxon>Actinomycetes</taxon>
        <taxon>Pseudonocardiales</taxon>
        <taxon>Pseudonocardiaceae</taxon>
        <taxon>Crossiella</taxon>
    </lineage>
</organism>
<reference evidence="2 3" key="1">
    <citation type="submission" date="2020-08" db="EMBL/GenBank/DDBJ databases">
        <title>Sequencing the genomes of 1000 actinobacteria strains.</title>
        <authorList>
            <person name="Klenk H.-P."/>
        </authorList>
    </citation>
    <scope>NUCLEOTIDE SEQUENCE [LARGE SCALE GENOMIC DNA]</scope>
    <source>
        <strain evidence="2 3">DSM 44230</strain>
    </source>
</reference>
<accession>A0A7W7FY76</accession>
<keyword evidence="3" id="KW-1185">Reference proteome</keyword>
<evidence type="ECO:0000256" key="1">
    <source>
        <dbReference type="SAM" id="Coils"/>
    </source>
</evidence>
<sequence>MADWLAAQLHQAMDTLREQRDRIESAKADLAARTASATSADHLVTVTVDAQNAVVGLKFHTAKYRTMPPEQLSRTLLEVLERARAEMAEVTLEVFGPLLDQRADLRAAMAGETPADAAFAAIWDEAPPDALRRERG</sequence>
<evidence type="ECO:0000313" key="2">
    <source>
        <dbReference type="EMBL" id="MBB4681413.1"/>
    </source>
</evidence>
<evidence type="ECO:0000313" key="3">
    <source>
        <dbReference type="Proteomes" id="UP000533598"/>
    </source>
</evidence>
<feature type="coiled-coil region" evidence="1">
    <location>
        <begin position="6"/>
        <end position="33"/>
    </location>
</feature>
<dbReference type="EMBL" id="JACHMH010000001">
    <property type="protein sequence ID" value="MBB4681413.1"/>
    <property type="molecule type" value="Genomic_DNA"/>
</dbReference>
<keyword evidence="2" id="KW-0238">DNA-binding</keyword>
<dbReference type="SUPFAM" id="SSF82607">
    <property type="entry name" value="YbaB-like"/>
    <property type="match status" value="1"/>
</dbReference>
<dbReference type="GO" id="GO:0003677">
    <property type="term" value="F:DNA binding"/>
    <property type="evidence" value="ECO:0007669"/>
    <property type="project" value="UniProtKB-KW"/>
</dbReference>
<dbReference type="AlphaFoldDB" id="A0A7W7FY76"/>
<proteinExistence type="predicted"/>
<dbReference type="Pfam" id="PF02575">
    <property type="entry name" value="YbaB_DNA_bd"/>
    <property type="match status" value="1"/>
</dbReference>
<gene>
    <name evidence="2" type="ORF">HNR67_007531</name>
</gene>
<dbReference type="RefSeq" id="WP_246492687.1">
    <property type="nucleotide sequence ID" value="NZ_BAAAUI010000008.1"/>
</dbReference>